<reference evidence="3" key="1">
    <citation type="journal article" date="2016" name="Genome Announc.">
        <title>Draft genome sequences of fungus Aspergillus calidoustus.</title>
        <authorList>
            <person name="Horn F."/>
            <person name="Linde J."/>
            <person name="Mattern D.J."/>
            <person name="Walther G."/>
            <person name="Guthke R."/>
            <person name="Scherlach K."/>
            <person name="Martin K."/>
            <person name="Brakhage A.A."/>
            <person name="Petzke L."/>
            <person name="Valiante V."/>
        </authorList>
    </citation>
    <scope>NUCLEOTIDE SEQUENCE [LARGE SCALE GENOMIC DNA]</scope>
    <source>
        <strain evidence="3">SF006504</strain>
    </source>
</reference>
<feature type="compositionally biased region" description="Basic and acidic residues" evidence="1">
    <location>
        <begin position="79"/>
        <end position="88"/>
    </location>
</feature>
<feature type="region of interest" description="Disordered" evidence="1">
    <location>
        <begin position="71"/>
        <end position="136"/>
    </location>
</feature>
<organism evidence="2 3">
    <name type="scientific">Aspergillus calidoustus</name>
    <dbReference type="NCBI Taxonomy" id="454130"/>
    <lineage>
        <taxon>Eukaryota</taxon>
        <taxon>Fungi</taxon>
        <taxon>Dikarya</taxon>
        <taxon>Ascomycota</taxon>
        <taxon>Pezizomycotina</taxon>
        <taxon>Eurotiomycetes</taxon>
        <taxon>Eurotiomycetidae</taxon>
        <taxon>Eurotiales</taxon>
        <taxon>Aspergillaceae</taxon>
        <taxon>Aspergillus</taxon>
        <taxon>Aspergillus subgen. Nidulantes</taxon>
    </lineage>
</organism>
<evidence type="ECO:0000313" key="3">
    <source>
        <dbReference type="Proteomes" id="UP000054771"/>
    </source>
</evidence>
<accession>A0A0U5FMJ9</accession>
<feature type="compositionally biased region" description="Basic and acidic residues" evidence="1">
    <location>
        <begin position="120"/>
        <end position="136"/>
    </location>
</feature>
<keyword evidence="3" id="KW-1185">Reference proteome</keyword>
<dbReference type="EMBL" id="CDMC01000001">
    <property type="protein sequence ID" value="CEL00690.1"/>
    <property type="molecule type" value="Genomic_DNA"/>
</dbReference>
<sequence>MSDADQEYKPKIRPQSTMAQAFSTALDSAFSLDSEVDHLSQTIDQKKFQMIIQNRELEELQARIREAEERLKSRGSVLLERKPSDAHGDGGYQSTESASSATSPTDTTGQYPRGGQYPSGDEHRRPGDNRQQGRDS</sequence>
<dbReference type="AlphaFoldDB" id="A0A0U5FMJ9"/>
<gene>
    <name evidence="2" type="ORF">ASPCAL00288</name>
</gene>
<proteinExistence type="predicted"/>
<dbReference type="OMA" id="MIIQTRE"/>
<feature type="compositionally biased region" description="Low complexity" evidence="1">
    <location>
        <begin position="94"/>
        <end position="108"/>
    </location>
</feature>
<protein>
    <submittedName>
        <fullName evidence="2">Uncharacterized protein</fullName>
    </submittedName>
</protein>
<name>A0A0U5FMJ9_ASPCI</name>
<dbReference type="OrthoDB" id="5408734at2759"/>
<evidence type="ECO:0000256" key="1">
    <source>
        <dbReference type="SAM" id="MobiDB-lite"/>
    </source>
</evidence>
<dbReference type="Proteomes" id="UP000054771">
    <property type="component" value="Unassembled WGS sequence"/>
</dbReference>
<evidence type="ECO:0000313" key="2">
    <source>
        <dbReference type="EMBL" id="CEL00690.1"/>
    </source>
</evidence>